<sequence length="368" mass="42750">MKYFKPVFRGIKKPFKFLKVFLKQKAGWLDVPKILPYKGYGNETDVFIEGMVIEDKGLTKPKDNQQLWQNILATFKRFSSNEIPGVKVKAEFLHEKQIATTDEKGFFSFHFYLPDKKNELLTKEWHTVHLSLLDQIVENQPQIYTTGEVRIISGNQSRIIVSDIDDTVMISHSTQTLRKLRLMLLKNALTRLPFPGVAQFYQSLTNGKEKQENNPFFYVSSSEWNLYDLLEDFFSFNKLPKGVFLLRKLNNSIYKFWKSGGGNHDHKYKKIKALLKFYPQQKFILIGDSGQQDPSIYSKIAFEFPGRIEAIYIRRIRSKSFAEKQENLDEKLLEVQTLYTEVKDTIQAARHASKNGLINAGVPSEIKN</sequence>
<organism evidence="2 3">
    <name type="scientific">Maribellus comscasis</name>
    <dbReference type="NCBI Taxonomy" id="2681766"/>
    <lineage>
        <taxon>Bacteria</taxon>
        <taxon>Pseudomonadati</taxon>
        <taxon>Bacteroidota</taxon>
        <taxon>Bacteroidia</taxon>
        <taxon>Marinilabiliales</taxon>
        <taxon>Prolixibacteraceae</taxon>
        <taxon>Maribellus</taxon>
    </lineage>
</organism>
<dbReference type="KEGG" id="mcos:GM418_04575"/>
<evidence type="ECO:0000259" key="1">
    <source>
        <dbReference type="Pfam" id="PF09949"/>
    </source>
</evidence>
<dbReference type="PANTHER" id="PTHR28208:SF3">
    <property type="entry name" value="PHOSPHATIDATE PHOSPHATASE APP1"/>
    <property type="match status" value="1"/>
</dbReference>
<keyword evidence="3" id="KW-1185">Reference proteome</keyword>
<dbReference type="Pfam" id="PF09949">
    <property type="entry name" value="APP1_cat"/>
    <property type="match status" value="1"/>
</dbReference>
<evidence type="ECO:0000313" key="2">
    <source>
        <dbReference type="EMBL" id="QGY42957.1"/>
    </source>
</evidence>
<accession>A0A6I6JS56</accession>
<dbReference type="GO" id="GO:0008195">
    <property type="term" value="F:phosphatidate phosphatase activity"/>
    <property type="evidence" value="ECO:0007669"/>
    <property type="project" value="InterPro"/>
</dbReference>
<dbReference type="PANTHER" id="PTHR28208">
    <property type="entry name" value="PHOSPHATIDATE PHOSPHATASE APP1"/>
    <property type="match status" value="1"/>
</dbReference>
<name>A0A6I6JS56_9BACT</name>
<gene>
    <name evidence="2" type="ORF">GM418_04575</name>
</gene>
<proteinExistence type="predicted"/>
<feature type="domain" description="Phosphatidate phosphatase APP1 catalytic" evidence="1">
    <location>
        <begin position="160"/>
        <end position="315"/>
    </location>
</feature>
<evidence type="ECO:0000313" key="3">
    <source>
        <dbReference type="Proteomes" id="UP000428260"/>
    </source>
</evidence>
<reference evidence="2 3" key="1">
    <citation type="submission" date="2019-11" db="EMBL/GenBank/DDBJ databases">
        <authorList>
            <person name="Zheng R.K."/>
            <person name="Sun C.M."/>
        </authorList>
    </citation>
    <scope>NUCLEOTIDE SEQUENCE [LARGE SCALE GENOMIC DNA]</scope>
    <source>
        <strain evidence="2 3">WC007</strain>
    </source>
</reference>
<dbReference type="Proteomes" id="UP000428260">
    <property type="component" value="Chromosome"/>
</dbReference>
<dbReference type="EMBL" id="CP046401">
    <property type="protein sequence ID" value="QGY42957.1"/>
    <property type="molecule type" value="Genomic_DNA"/>
</dbReference>
<dbReference type="AlphaFoldDB" id="A0A6I6JS56"/>
<dbReference type="RefSeq" id="WP_158863608.1">
    <property type="nucleotide sequence ID" value="NZ_CP046401.1"/>
</dbReference>
<dbReference type="InterPro" id="IPR052935">
    <property type="entry name" value="Mg2+_PAP"/>
</dbReference>
<dbReference type="InterPro" id="IPR019236">
    <property type="entry name" value="APP1_cat"/>
</dbReference>
<protein>
    <submittedName>
        <fullName evidence="2">DUF2183 domain-containing protein</fullName>
    </submittedName>
</protein>